<sequence length="37" mass="4279">MLRCRVDMIFVNMGSTISQMSWVCISSNQQYLVRPPS</sequence>
<reference evidence="1" key="2">
    <citation type="journal article" date="2015" name="Data Brief">
        <title>Shoot transcriptome of the giant reed, Arundo donax.</title>
        <authorList>
            <person name="Barrero R.A."/>
            <person name="Guerrero F.D."/>
            <person name="Moolhuijzen P."/>
            <person name="Goolsby J.A."/>
            <person name="Tidwell J."/>
            <person name="Bellgard S.E."/>
            <person name="Bellgard M.I."/>
        </authorList>
    </citation>
    <scope>NUCLEOTIDE SEQUENCE</scope>
    <source>
        <tissue evidence="1">Shoot tissue taken approximately 20 cm above the soil surface</tissue>
    </source>
</reference>
<accession>A0A0A9BYQ7</accession>
<reference evidence="1" key="1">
    <citation type="submission" date="2014-09" db="EMBL/GenBank/DDBJ databases">
        <authorList>
            <person name="Magalhaes I.L.F."/>
            <person name="Oliveira U."/>
            <person name="Santos F.R."/>
            <person name="Vidigal T.H.D.A."/>
            <person name="Brescovit A.D."/>
            <person name="Santos A.J."/>
        </authorList>
    </citation>
    <scope>NUCLEOTIDE SEQUENCE</scope>
    <source>
        <tissue evidence="1">Shoot tissue taken approximately 20 cm above the soil surface</tissue>
    </source>
</reference>
<dbReference type="EMBL" id="GBRH01233488">
    <property type="protein sequence ID" value="JAD64407.1"/>
    <property type="molecule type" value="Transcribed_RNA"/>
</dbReference>
<proteinExistence type="predicted"/>
<dbReference type="AlphaFoldDB" id="A0A0A9BYQ7"/>
<protein>
    <submittedName>
        <fullName evidence="1">Uncharacterized protein</fullName>
    </submittedName>
</protein>
<evidence type="ECO:0000313" key="1">
    <source>
        <dbReference type="EMBL" id="JAD64407.1"/>
    </source>
</evidence>
<organism evidence="1">
    <name type="scientific">Arundo donax</name>
    <name type="common">Giant reed</name>
    <name type="synonym">Donax arundinaceus</name>
    <dbReference type="NCBI Taxonomy" id="35708"/>
    <lineage>
        <taxon>Eukaryota</taxon>
        <taxon>Viridiplantae</taxon>
        <taxon>Streptophyta</taxon>
        <taxon>Embryophyta</taxon>
        <taxon>Tracheophyta</taxon>
        <taxon>Spermatophyta</taxon>
        <taxon>Magnoliopsida</taxon>
        <taxon>Liliopsida</taxon>
        <taxon>Poales</taxon>
        <taxon>Poaceae</taxon>
        <taxon>PACMAD clade</taxon>
        <taxon>Arundinoideae</taxon>
        <taxon>Arundineae</taxon>
        <taxon>Arundo</taxon>
    </lineage>
</organism>
<name>A0A0A9BYQ7_ARUDO</name>